<dbReference type="Gene3D" id="1.10.150.110">
    <property type="entry name" value="DNA polymerase beta, N-terminal domain-like"/>
    <property type="match status" value="1"/>
</dbReference>
<dbReference type="InterPro" id="IPR027421">
    <property type="entry name" value="DNA_pol_lamdba_lyase_dom_sf"/>
</dbReference>
<dbReference type="SUPFAM" id="SSF81301">
    <property type="entry name" value="Nucleotidyltransferase"/>
    <property type="match status" value="1"/>
</dbReference>
<evidence type="ECO:0000256" key="6">
    <source>
        <dbReference type="ARBA" id="ARBA00022705"/>
    </source>
</evidence>
<dbReference type="FunFam" id="1.10.150.110:FF:000005">
    <property type="entry name" value="DNA polymerase POL4"/>
    <property type="match status" value="1"/>
</dbReference>
<protein>
    <recommendedName>
        <fullName evidence="14">DNA polymerase</fullName>
        <ecNumber evidence="14">2.7.7.7</ecNumber>
    </recommendedName>
</protein>
<dbReference type="GO" id="GO:0003677">
    <property type="term" value="F:DNA binding"/>
    <property type="evidence" value="ECO:0007669"/>
    <property type="project" value="UniProtKB-UniRule"/>
</dbReference>
<reference evidence="18" key="1">
    <citation type="journal article" date="2011" name="Genome Biol.">
        <title>Comparative and functional genomics provide insights into the pathogenicity of dermatophytic fungi.</title>
        <authorList>
            <person name="Burmester A."/>
            <person name="Shelest E."/>
            <person name="Gloeckner G."/>
            <person name="Heddergott C."/>
            <person name="Schindler S."/>
            <person name="Staib P."/>
            <person name="Heidel A."/>
            <person name="Felder M."/>
            <person name="Petzold A."/>
            <person name="Szafranski K."/>
            <person name="Feuermann M."/>
            <person name="Pedruzzi I."/>
            <person name="Priebe S."/>
            <person name="Groth M."/>
            <person name="Winkler R."/>
            <person name="Li W."/>
            <person name="Kniemeyer O."/>
            <person name="Schroeckh V."/>
            <person name="Hertweck C."/>
            <person name="Hube B."/>
            <person name="White T.C."/>
            <person name="Platzer M."/>
            <person name="Guthke R."/>
            <person name="Heitman J."/>
            <person name="Woestemeyer J."/>
            <person name="Zipfel P.F."/>
            <person name="Monod M."/>
            <person name="Brakhage A.A."/>
        </authorList>
    </citation>
    <scope>NUCLEOTIDE SEQUENCE [LARGE SCALE GENOMIC DNA]</scope>
    <source>
        <strain evidence="18">ATCC MYA-4681 / CBS 112371</strain>
    </source>
</reference>
<evidence type="ECO:0000256" key="8">
    <source>
        <dbReference type="ARBA" id="ARBA00022763"/>
    </source>
</evidence>
<accession>D4B3Z1</accession>
<evidence type="ECO:0000313" key="17">
    <source>
        <dbReference type="EMBL" id="EFE29839.1"/>
    </source>
</evidence>
<name>D4B3Z1_ARTBC</name>
<dbReference type="Gene3D" id="1.10.150.20">
    <property type="entry name" value="5' to 3' exonuclease, C-terminal subdomain"/>
    <property type="match status" value="1"/>
</dbReference>
<evidence type="ECO:0000256" key="13">
    <source>
        <dbReference type="PIRSR" id="PIRSR622312-50"/>
    </source>
</evidence>
<dbReference type="eggNOG" id="KOG2534">
    <property type="taxonomic scope" value="Eukaryota"/>
</dbReference>
<dbReference type="Gene3D" id="3.30.460.10">
    <property type="entry name" value="Beta Polymerase, domain 2"/>
    <property type="match status" value="1"/>
</dbReference>
<keyword evidence="6" id="KW-0235">DNA replication</keyword>
<dbReference type="EC" id="2.7.7.7" evidence="14"/>
<evidence type="ECO:0000256" key="12">
    <source>
        <dbReference type="ARBA" id="ARBA00049244"/>
    </source>
</evidence>
<comment type="similarity">
    <text evidence="2 14">Belongs to the DNA polymerase type-X family.</text>
</comment>
<gene>
    <name evidence="17" type="ORF">ARB_03180</name>
</gene>
<evidence type="ECO:0000256" key="11">
    <source>
        <dbReference type="ARBA" id="ARBA00023242"/>
    </source>
</evidence>
<feature type="compositionally biased region" description="Basic and acidic residues" evidence="15">
    <location>
        <begin position="242"/>
        <end position="253"/>
    </location>
</feature>
<dbReference type="EMBL" id="ABSU01000034">
    <property type="protein sequence ID" value="EFE29839.1"/>
    <property type="molecule type" value="Genomic_DNA"/>
</dbReference>
<comment type="catalytic activity">
    <reaction evidence="12 14">
        <text>DNA(n) + a 2'-deoxyribonucleoside 5'-triphosphate = DNA(n+1) + diphosphate</text>
        <dbReference type="Rhea" id="RHEA:22508"/>
        <dbReference type="Rhea" id="RHEA-COMP:17339"/>
        <dbReference type="Rhea" id="RHEA-COMP:17340"/>
        <dbReference type="ChEBI" id="CHEBI:33019"/>
        <dbReference type="ChEBI" id="CHEBI:61560"/>
        <dbReference type="ChEBI" id="CHEBI:173112"/>
        <dbReference type="EC" id="2.7.7.7"/>
    </reaction>
</comment>
<dbReference type="OrthoDB" id="205514at2759"/>
<dbReference type="InterPro" id="IPR018944">
    <property type="entry name" value="DNA_pol_lambd_fingers_domain"/>
</dbReference>
<keyword evidence="18" id="KW-1185">Reference proteome</keyword>
<feature type="compositionally biased region" description="Basic and acidic residues" evidence="15">
    <location>
        <begin position="32"/>
        <end position="41"/>
    </location>
</feature>
<dbReference type="InterPro" id="IPR029398">
    <property type="entry name" value="PolB_thumb"/>
</dbReference>
<dbReference type="InterPro" id="IPR002054">
    <property type="entry name" value="DNA-dir_DNA_pol_X"/>
</dbReference>
<evidence type="ECO:0000256" key="9">
    <source>
        <dbReference type="ARBA" id="ARBA00022932"/>
    </source>
</evidence>
<feature type="region of interest" description="Disordered" evidence="15">
    <location>
        <begin position="219"/>
        <end position="278"/>
    </location>
</feature>
<feature type="compositionally biased region" description="Basic and acidic residues" evidence="15">
    <location>
        <begin position="49"/>
        <end position="59"/>
    </location>
</feature>
<feature type="active site" description="Nucleophile; Schiff-base intermediate with DNA; for 5'-dRP lyase activity" evidence="13">
    <location>
        <position position="405"/>
    </location>
</feature>
<dbReference type="InterPro" id="IPR043519">
    <property type="entry name" value="NT_sf"/>
</dbReference>
<dbReference type="Proteomes" id="UP000008866">
    <property type="component" value="Unassembled WGS sequence"/>
</dbReference>
<evidence type="ECO:0000313" key="18">
    <source>
        <dbReference type="Proteomes" id="UP000008866"/>
    </source>
</evidence>
<dbReference type="GO" id="GO:0006303">
    <property type="term" value="P:double-strand break repair via nonhomologous end joining"/>
    <property type="evidence" value="ECO:0007669"/>
    <property type="project" value="TreeGrafter"/>
</dbReference>
<evidence type="ECO:0000256" key="5">
    <source>
        <dbReference type="ARBA" id="ARBA00022695"/>
    </source>
</evidence>
<dbReference type="InterPro" id="IPR028207">
    <property type="entry name" value="DNA_pol_B_palm_palm"/>
</dbReference>
<dbReference type="PRINTS" id="PR00870">
    <property type="entry name" value="DNAPOLXBETA"/>
</dbReference>
<dbReference type="PANTHER" id="PTHR11276">
    <property type="entry name" value="DNA POLYMERASE TYPE-X FAMILY MEMBER"/>
    <property type="match status" value="1"/>
</dbReference>
<dbReference type="Gene3D" id="3.30.210.10">
    <property type="entry name" value="DNA polymerase, thumb domain"/>
    <property type="match status" value="1"/>
</dbReference>
<dbReference type="InterPro" id="IPR037160">
    <property type="entry name" value="DNA_Pol_thumb_sf"/>
</dbReference>
<dbReference type="PANTHER" id="PTHR11276:SF28">
    <property type="entry name" value="DNA POLYMERASE LAMBDA"/>
    <property type="match status" value="1"/>
</dbReference>
<sequence>MDKEIFCGELYASNKEDQDDDCVLSTLRNSRQREVKNRTEDPNAISEKALPREASERETVGVPGLDHSIKPNKKPKLARDGRRKKIKESSNTVNDHPSVLDGLVLCKSPGEFPREYKLEENANQLADFIPNDDISQARRIRISRVLKFGATRAAKFDTSVTHIVAERWLNYEDVVEYLQVSSVPANIILVNENYPSECIVNRRILDASSPRFQIKRKLLPQPHGIPSGERHDCIPTNSSRGTDSKKVGDKSTEEAVPVPPGHLPDFPAKDTADQDGMEASEPDHLDIAIRHVKNIAALPLDSSDEEDDGIVPGEFQADLTTDCPAWQKSFTCMNKMDGKDRADNPNSRTIEVLQQMLSYYERTADQWRCLAYRRAIAALRRERNKVVSKSQALEIKGIGERLAAKIEEIVWTNRLRRLEQANMEPSDALLSQFLNIYGVGYQQASKWVAQGYKSLDDLKNRANLTTNQKIGIERYDDFQKRIPREEVKAHGAIVREAVVAMDSSYTVIIGGSYRRGAADSGDIDLIITKEGASLQEIHDQIMTIVVPQLFERGFLKTGLAVSSRADGSKWHGASALPGNPVWRRIDLLFVPGDELGAALIYFTGNDIFNRSLRLLASKKGMCLNQRGLFADIMRGPGRVKLNAGHLLESRDEKRIFELLAVPWRPPEHRVC</sequence>
<comment type="subcellular location">
    <subcellularLocation>
        <location evidence="1 14">Nucleus</location>
    </subcellularLocation>
</comment>
<evidence type="ECO:0000256" key="4">
    <source>
        <dbReference type="ARBA" id="ARBA00022679"/>
    </source>
</evidence>
<dbReference type="InterPro" id="IPR022312">
    <property type="entry name" value="DNA_pol_X"/>
</dbReference>
<dbReference type="InterPro" id="IPR002008">
    <property type="entry name" value="DNA_pol_X_beta-like"/>
</dbReference>
<dbReference type="PRINTS" id="PR00869">
    <property type="entry name" value="DNAPOLX"/>
</dbReference>
<comment type="caution">
    <text evidence="17">The sequence shown here is derived from an EMBL/GenBank/DDBJ whole genome shotgun (WGS) entry which is preliminary data.</text>
</comment>
<dbReference type="Gene3D" id="3.40.50.10190">
    <property type="entry name" value="BRCT domain"/>
    <property type="match status" value="1"/>
</dbReference>
<dbReference type="InterPro" id="IPR036420">
    <property type="entry name" value="BRCT_dom_sf"/>
</dbReference>
<dbReference type="KEGG" id="abe:ARB_03180"/>
<dbReference type="SUPFAM" id="SSF47802">
    <property type="entry name" value="DNA polymerase beta, N-terminal domain-like"/>
    <property type="match status" value="1"/>
</dbReference>
<dbReference type="Pfam" id="PF10391">
    <property type="entry name" value="DNA_pol_lambd_f"/>
    <property type="match status" value="1"/>
</dbReference>
<dbReference type="AlphaFoldDB" id="D4B3Z1"/>
<evidence type="ECO:0000256" key="14">
    <source>
        <dbReference type="RuleBase" id="RU366014"/>
    </source>
</evidence>
<evidence type="ECO:0000256" key="2">
    <source>
        <dbReference type="ARBA" id="ARBA00008323"/>
    </source>
</evidence>
<dbReference type="SUPFAM" id="SSF52113">
    <property type="entry name" value="BRCT domain"/>
    <property type="match status" value="1"/>
</dbReference>
<evidence type="ECO:0000256" key="7">
    <source>
        <dbReference type="ARBA" id="ARBA00022723"/>
    </source>
</evidence>
<feature type="region of interest" description="Disordered" evidence="15">
    <location>
        <begin position="32"/>
        <end position="93"/>
    </location>
</feature>
<dbReference type="FunFam" id="1.10.150.20:FF:000010">
    <property type="entry name" value="DNA polymerase lambda"/>
    <property type="match status" value="1"/>
</dbReference>
<feature type="domain" description="DNA-directed DNA polymerase X" evidence="16">
    <location>
        <begin position="344"/>
        <end position="670"/>
    </location>
</feature>
<keyword evidence="7" id="KW-0479">Metal-binding</keyword>
<keyword evidence="5 14" id="KW-0548">Nucleotidyltransferase</keyword>
<keyword evidence="10 14" id="KW-0234">DNA repair</keyword>
<dbReference type="HOGENOM" id="CLU_008698_3_0_1"/>
<dbReference type="GO" id="GO:0046872">
    <property type="term" value="F:metal ion binding"/>
    <property type="evidence" value="ECO:0007669"/>
    <property type="project" value="UniProtKB-UniRule"/>
</dbReference>
<dbReference type="GO" id="GO:0003887">
    <property type="term" value="F:DNA-directed DNA polymerase activity"/>
    <property type="evidence" value="ECO:0007669"/>
    <property type="project" value="UniProtKB-UniRule"/>
</dbReference>
<keyword evidence="11 14" id="KW-0539">Nucleus</keyword>
<evidence type="ECO:0000256" key="15">
    <source>
        <dbReference type="SAM" id="MobiDB-lite"/>
    </source>
</evidence>
<organism evidence="17 18">
    <name type="scientific">Arthroderma benhamiae (strain ATCC MYA-4681 / CBS 112371)</name>
    <name type="common">Trichophyton mentagrophytes</name>
    <dbReference type="NCBI Taxonomy" id="663331"/>
    <lineage>
        <taxon>Eukaryota</taxon>
        <taxon>Fungi</taxon>
        <taxon>Dikarya</taxon>
        <taxon>Ascomycota</taxon>
        <taxon>Pezizomycotina</taxon>
        <taxon>Eurotiomycetes</taxon>
        <taxon>Eurotiomycetidae</taxon>
        <taxon>Onygenales</taxon>
        <taxon>Arthrodermataceae</taxon>
        <taxon>Trichophyton</taxon>
    </lineage>
</organism>
<keyword evidence="8 14" id="KW-0227">DNA damage</keyword>
<dbReference type="SUPFAM" id="SSF81585">
    <property type="entry name" value="PsbU/PolX domain-like"/>
    <property type="match status" value="1"/>
</dbReference>
<feature type="compositionally biased region" description="Basic residues" evidence="15">
    <location>
        <begin position="70"/>
        <end position="86"/>
    </location>
</feature>
<keyword evidence="3" id="KW-0237">DNA synthesis</keyword>
<dbReference type="InterPro" id="IPR010996">
    <property type="entry name" value="HHH_MUS81"/>
</dbReference>
<dbReference type="GeneID" id="9525831"/>
<keyword evidence="4 14" id="KW-0808">Transferase</keyword>
<dbReference type="STRING" id="663331.D4B3Z1"/>
<dbReference type="Pfam" id="PF14791">
    <property type="entry name" value="DNA_pol_B_thumb"/>
    <property type="match status" value="1"/>
</dbReference>
<proteinExistence type="inferred from homology"/>
<dbReference type="RefSeq" id="XP_003010479.1">
    <property type="nucleotide sequence ID" value="XM_003010433.1"/>
</dbReference>
<dbReference type="SMART" id="SM00483">
    <property type="entry name" value="POLXc"/>
    <property type="match status" value="1"/>
</dbReference>
<evidence type="ECO:0000256" key="10">
    <source>
        <dbReference type="ARBA" id="ARBA00023204"/>
    </source>
</evidence>
<keyword evidence="9 14" id="KW-0239">DNA-directed DNA polymerase</keyword>
<comment type="function">
    <text evidence="14">DNA polymerase that functions in several pathways of DNA repair. Involved in base excision repair (BER) responsible for repair of lesions that give rise to abasic (AP) sites in DNA. Also contributes to DNA double-strand break repair by non-homologous end joining and homologous recombination. Has both template-dependent and template-independent (terminal transferase) DNA polymerase activities. Has also a 5'-deoxyribose-5-phosphate lyase (dRP lyase) activity.</text>
</comment>
<dbReference type="OMA" id="KWHGASA"/>
<evidence type="ECO:0000256" key="1">
    <source>
        <dbReference type="ARBA" id="ARBA00004123"/>
    </source>
</evidence>
<dbReference type="Pfam" id="PF14792">
    <property type="entry name" value="DNA_pol_B_palm"/>
    <property type="match status" value="1"/>
</dbReference>
<evidence type="ECO:0000259" key="16">
    <source>
        <dbReference type="SMART" id="SM00483"/>
    </source>
</evidence>
<dbReference type="CDD" id="cd00141">
    <property type="entry name" value="NT_POLXc"/>
    <property type="match status" value="1"/>
</dbReference>
<evidence type="ECO:0000256" key="3">
    <source>
        <dbReference type="ARBA" id="ARBA00022634"/>
    </source>
</evidence>
<dbReference type="Pfam" id="PF14716">
    <property type="entry name" value="HHH_8"/>
    <property type="match status" value="1"/>
</dbReference>
<dbReference type="GO" id="GO:0005634">
    <property type="term" value="C:nucleus"/>
    <property type="evidence" value="ECO:0007669"/>
    <property type="project" value="UniProtKB-SubCell"/>
</dbReference>